<comment type="similarity">
    <text evidence="1">Belongs to the carbohydrate kinase PfkB family.</text>
</comment>
<evidence type="ECO:0000259" key="7">
    <source>
        <dbReference type="Pfam" id="PF00294"/>
    </source>
</evidence>
<sequence length="726" mass="79643">MEAEPGGVEERRQARSPPPGPEALEEDNERVRELLRLCYEEGILPSNIDPGEMTVQDRGVRFKVRESIDRIKLQWLKERTVTIILREAARFLARSVKEDLIRAYEDERLQAGDFESSFRRGRVKIESLNVASYVAKSTIIHDWLIEKELAEIVLGGSTYRLEFKLWLTSAQLREQRRLDDLGTFWVIAVQVPLDTMFYLETHVRRAIGPVTRVHPSEQDRLKPSLVNIKFELESDARPNMKDSITVETFEGDELTVKLASSDTPRCQRCRAFFHTSEQCRRNNNRSRQQSDAPSQIEGLSIGQEATPRPIYQGPLRGGGAHPTASVQSQAGQSVQGGPVVGAGYASMYQNPSFLASPYSGQVNALLAQLLQELLQAGGHPLMQQPLFPQQSGIFRPPFNLDATAGFQPYQPVQGPGIQSMALAGGSGRIIDQSASTQLNQGGPGGANSSHLRGGEVRQDPEASGGRLRGDTPGKHCRGESGGSDLLREESITSTPRSENSGEGETIIGTTGMKTTRRRTPTSLARGQLNIVEQKVLPIMCTTLRSSFWVIAWNGADGVPELFSTPSPEQPMPTAVTLIVQMAVRGKFFVRLIPDEPMVSDEELLFLTGEKEVSEQVARSLWHDDLKLLVVTRGEDGADFYTKSFSGHVDSFKVETIDTTGAGDAFVAALLVRIAADRSILDDKSKLESTLRYACAAGAITTTERGAIPALPTPEAALALLAKNVTV</sequence>
<feature type="compositionally biased region" description="Low complexity" evidence="6">
    <location>
        <begin position="324"/>
        <end position="333"/>
    </location>
</feature>
<reference evidence="8 9" key="1">
    <citation type="journal article" date="2018" name="Cell">
        <title>The Chara Genome: Secondary Complexity and Implications for Plant Terrestrialization.</title>
        <authorList>
            <person name="Nishiyama T."/>
            <person name="Sakayama H."/>
            <person name="Vries J.D."/>
            <person name="Buschmann H."/>
            <person name="Saint-Marcoux D."/>
            <person name="Ullrich K.K."/>
            <person name="Haas F.B."/>
            <person name="Vanderstraeten L."/>
            <person name="Becker D."/>
            <person name="Lang D."/>
            <person name="Vosolsobe S."/>
            <person name="Rombauts S."/>
            <person name="Wilhelmsson P.K.I."/>
            <person name="Janitza P."/>
            <person name="Kern R."/>
            <person name="Heyl A."/>
            <person name="Rumpler F."/>
            <person name="Villalobos L.I.A.C."/>
            <person name="Clay J.M."/>
            <person name="Skokan R."/>
            <person name="Toyoda A."/>
            <person name="Suzuki Y."/>
            <person name="Kagoshima H."/>
            <person name="Schijlen E."/>
            <person name="Tajeshwar N."/>
            <person name="Catarino B."/>
            <person name="Hetherington A.J."/>
            <person name="Saltykova A."/>
            <person name="Bonnot C."/>
            <person name="Breuninger H."/>
            <person name="Symeonidi A."/>
            <person name="Radhakrishnan G.V."/>
            <person name="Van Nieuwerburgh F."/>
            <person name="Deforce D."/>
            <person name="Chang C."/>
            <person name="Karol K.G."/>
            <person name="Hedrich R."/>
            <person name="Ulvskov P."/>
            <person name="Glockner G."/>
            <person name="Delwiche C.F."/>
            <person name="Petrasek J."/>
            <person name="Van de Peer Y."/>
            <person name="Friml J."/>
            <person name="Beilby M."/>
            <person name="Dolan L."/>
            <person name="Kohara Y."/>
            <person name="Sugano S."/>
            <person name="Fujiyama A."/>
            <person name="Delaux P.-M."/>
            <person name="Quint M."/>
            <person name="TheiBen G."/>
            <person name="Hagemann M."/>
            <person name="Harholt J."/>
            <person name="Dunand C."/>
            <person name="Zachgo S."/>
            <person name="Langdale J."/>
            <person name="Maumus F."/>
            <person name="Straeten D.V.D."/>
            <person name="Gould S.B."/>
            <person name="Rensing S.A."/>
        </authorList>
    </citation>
    <scope>NUCLEOTIDE SEQUENCE [LARGE SCALE GENOMIC DNA]</scope>
    <source>
        <strain evidence="8 9">S276</strain>
    </source>
</reference>
<dbReference type="STRING" id="69332.A0A388KGD3"/>
<dbReference type="GO" id="GO:0016301">
    <property type="term" value="F:kinase activity"/>
    <property type="evidence" value="ECO:0007669"/>
    <property type="project" value="UniProtKB-KW"/>
</dbReference>
<dbReference type="PANTHER" id="PTHR43085:SF1">
    <property type="entry name" value="PSEUDOURIDINE KINASE-RELATED"/>
    <property type="match status" value="1"/>
</dbReference>
<dbReference type="SUPFAM" id="SSF53613">
    <property type="entry name" value="Ribokinase-like"/>
    <property type="match status" value="1"/>
</dbReference>
<dbReference type="GO" id="GO:0005524">
    <property type="term" value="F:ATP binding"/>
    <property type="evidence" value="ECO:0007669"/>
    <property type="project" value="UniProtKB-KW"/>
</dbReference>
<evidence type="ECO:0000313" key="8">
    <source>
        <dbReference type="EMBL" id="GBG69101.1"/>
    </source>
</evidence>
<dbReference type="PANTHER" id="PTHR43085">
    <property type="entry name" value="HEXOKINASE FAMILY MEMBER"/>
    <property type="match status" value="1"/>
</dbReference>
<feature type="compositionally biased region" description="Polar residues" evidence="6">
    <location>
        <begin position="435"/>
        <end position="450"/>
    </location>
</feature>
<dbReference type="GO" id="GO:0006000">
    <property type="term" value="P:fructose metabolic process"/>
    <property type="evidence" value="ECO:0007669"/>
    <property type="project" value="TreeGrafter"/>
</dbReference>
<dbReference type="EMBL" id="BFEA01000110">
    <property type="protein sequence ID" value="GBG69101.1"/>
    <property type="molecule type" value="Genomic_DNA"/>
</dbReference>
<evidence type="ECO:0000256" key="1">
    <source>
        <dbReference type="ARBA" id="ARBA00010688"/>
    </source>
</evidence>
<dbReference type="Gramene" id="GBG69101">
    <property type="protein sequence ID" value="GBG69101"/>
    <property type="gene ID" value="CBR_g3799"/>
</dbReference>
<feature type="region of interest" description="Disordered" evidence="6">
    <location>
        <begin position="1"/>
        <end position="27"/>
    </location>
</feature>
<evidence type="ECO:0000313" key="9">
    <source>
        <dbReference type="Proteomes" id="UP000265515"/>
    </source>
</evidence>
<dbReference type="AlphaFoldDB" id="A0A388KGD3"/>
<evidence type="ECO:0000256" key="5">
    <source>
        <dbReference type="ARBA" id="ARBA00022840"/>
    </source>
</evidence>
<feature type="compositionally biased region" description="Polar residues" evidence="6">
    <location>
        <begin position="491"/>
        <end position="500"/>
    </location>
</feature>
<dbReference type="InterPro" id="IPR002173">
    <property type="entry name" value="Carboh/pur_kinase_PfkB_CS"/>
</dbReference>
<feature type="region of interest" description="Disordered" evidence="6">
    <location>
        <begin position="279"/>
        <end position="333"/>
    </location>
</feature>
<keyword evidence="2" id="KW-0808">Transferase</keyword>
<keyword evidence="5" id="KW-0067">ATP-binding</keyword>
<evidence type="ECO:0000256" key="4">
    <source>
        <dbReference type="ARBA" id="ARBA00022777"/>
    </source>
</evidence>
<feature type="compositionally biased region" description="Low complexity" evidence="6">
    <location>
        <begin position="502"/>
        <end position="513"/>
    </location>
</feature>
<evidence type="ECO:0000256" key="6">
    <source>
        <dbReference type="SAM" id="MobiDB-lite"/>
    </source>
</evidence>
<proteinExistence type="inferred from homology"/>
<dbReference type="Gene3D" id="3.40.1190.20">
    <property type="match status" value="1"/>
</dbReference>
<dbReference type="Proteomes" id="UP000265515">
    <property type="component" value="Unassembled WGS sequence"/>
</dbReference>
<accession>A0A388KGD3</accession>
<dbReference type="InterPro" id="IPR011611">
    <property type="entry name" value="PfkB_dom"/>
</dbReference>
<dbReference type="InterPro" id="IPR050306">
    <property type="entry name" value="PfkB_Carbo_kinase"/>
</dbReference>
<keyword evidence="4" id="KW-0418">Kinase</keyword>
<feature type="domain" description="Carbohydrate kinase PfkB" evidence="7">
    <location>
        <begin position="598"/>
        <end position="712"/>
    </location>
</feature>
<evidence type="ECO:0000256" key="2">
    <source>
        <dbReference type="ARBA" id="ARBA00022679"/>
    </source>
</evidence>
<comment type="caution">
    <text evidence="8">The sequence shown here is derived from an EMBL/GenBank/DDBJ whole genome shotgun (WGS) entry which is preliminary data.</text>
</comment>
<dbReference type="OrthoDB" id="415590at2759"/>
<organism evidence="8 9">
    <name type="scientific">Chara braunii</name>
    <name type="common">Braun's stonewort</name>
    <dbReference type="NCBI Taxonomy" id="69332"/>
    <lineage>
        <taxon>Eukaryota</taxon>
        <taxon>Viridiplantae</taxon>
        <taxon>Streptophyta</taxon>
        <taxon>Charophyceae</taxon>
        <taxon>Charales</taxon>
        <taxon>Characeae</taxon>
        <taxon>Chara</taxon>
    </lineage>
</organism>
<dbReference type="Pfam" id="PF00294">
    <property type="entry name" value="PfkB"/>
    <property type="match status" value="1"/>
</dbReference>
<feature type="compositionally biased region" description="Basic and acidic residues" evidence="6">
    <location>
        <begin position="467"/>
        <end position="478"/>
    </location>
</feature>
<gene>
    <name evidence="8" type="ORF">CBR_g3799</name>
</gene>
<feature type="region of interest" description="Disordered" evidence="6">
    <location>
        <begin position="435"/>
        <end position="520"/>
    </location>
</feature>
<keyword evidence="3" id="KW-0547">Nucleotide-binding</keyword>
<dbReference type="InterPro" id="IPR029056">
    <property type="entry name" value="Ribokinase-like"/>
</dbReference>
<dbReference type="PROSITE" id="PS00584">
    <property type="entry name" value="PFKB_KINASES_2"/>
    <property type="match status" value="1"/>
</dbReference>
<evidence type="ECO:0000256" key="3">
    <source>
        <dbReference type="ARBA" id="ARBA00022741"/>
    </source>
</evidence>
<name>A0A388KGD3_CHABU</name>
<protein>
    <recommendedName>
        <fullName evidence="7">Carbohydrate kinase PfkB domain-containing protein</fullName>
    </recommendedName>
</protein>
<keyword evidence="9" id="KW-1185">Reference proteome</keyword>